<gene>
    <name evidence="1" type="ORF">JOE61_003613</name>
</gene>
<evidence type="ECO:0000313" key="2">
    <source>
        <dbReference type="Proteomes" id="UP000732378"/>
    </source>
</evidence>
<organism evidence="1 2">
    <name type="scientific">Nocardioides salarius</name>
    <dbReference type="NCBI Taxonomy" id="374513"/>
    <lineage>
        <taxon>Bacteria</taxon>
        <taxon>Bacillati</taxon>
        <taxon>Actinomycetota</taxon>
        <taxon>Actinomycetes</taxon>
        <taxon>Propionibacteriales</taxon>
        <taxon>Nocardioidaceae</taxon>
        <taxon>Nocardioides</taxon>
    </lineage>
</organism>
<dbReference type="EMBL" id="JAFBBZ010000001">
    <property type="protein sequence ID" value="MBM7509799.1"/>
    <property type="molecule type" value="Genomic_DNA"/>
</dbReference>
<name>A0ABS2MF33_9ACTN</name>
<reference evidence="1 2" key="1">
    <citation type="submission" date="2021-01" db="EMBL/GenBank/DDBJ databases">
        <title>Sequencing the genomes of 1000 actinobacteria strains.</title>
        <authorList>
            <person name="Klenk H.-P."/>
        </authorList>
    </citation>
    <scope>NUCLEOTIDE SEQUENCE [LARGE SCALE GENOMIC DNA]</scope>
    <source>
        <strain evidence="1 2">DSM 18239</strain>
    </source>
</reference>
<proteinExistence type="predicted"/>
<evidence type="ECO:0000313" key="1">
    <source>
        <dbReference type="EMBL" id="MBM7509799.1"/>
    </source>
</evidence>
<dbReference type="RefSeq" id="WP_193667543.1">
    <property type="nucleotide sequence ID" value="NZ_JACDTV010000002.1"/>
</dbReference>
<accession>A0ABS2MF33</accession>
<comment type="caution">
    <text evidence="1">The sequence shown here is derived from an EMBL/GenBank/DDBJ whole genome shotgun (WGS) entry which is preliminary data.</text>
</comment>
<protein>
    <submittedName>
        <fullName evidence="1">Uncharacterized protein</fullName>
    </submittedName>
</protein>
<sequence length="45" mass="4909">MKKPPAFPVMPLVPMSPMSAVVISDVVLIRRLKAFEAALPRSMSV</sequence>
<keyword evidence="2" id="KW-1185">Reference proteome</keyword>
<dbReference type="Proteomes" id="UP000732378">
    <property type="component" value="Unassembled WGS sequence"/>
</dbReference>